<evidence type="ECO:0000256" key="1">
    <source>
        <dbReference type="ARBA" id="ARBA00000085"/>
    </source>
</evidence>
<dbReference type="GO" id="GO:0005524">
    <property type="term" value="F:ATP binding"/>
    <property type="evidence" value="ECO:0007669"/>
    <property type="project" value="UniProtKB-KW"/>
</dbReference>
<feature type="domain" description="HAMP" evidence="18">
    <location>
        <begin position="186"/>
        <end position="238"/>
    </location>
</feature>
<dbReference type="InterPro" id="IPR050398">
    <property type="entry name" value="HssS/ArlS-like"/>
</dbReference>
<evidence type="ECO:0000256" key="4">
    <source>
        <dbReference type="ARBA" id="ARBA00012438"/>
    </source>
</evidence>
<dbReference type="SMART" id="SM00304">
    <property type="entry name" value="HAMP"/>
    <property type="match status" value="1"/>
</dbReference>
<evidence type="ECO:0000259" key="18">
    <source>
        <dbReference type="PROSITE" id="PS50885"/>
    </source>
</evidence>
<dbReference type="PANTHER" id="PTHR45528:SF1">
    <property type="entry name" value="SENSOR HISTIDINE KINASE CPXA"/>
    <property type="match status" value="1"/>
</dbReference>
<evidence type="ECO:0000256" key="12">
    <source>
        <dbReference type="ARBA" id="ARBA00022989"/>
    </source>
</evidence>
<keyword evidence="9" id="KW-0547">Nucleotide-binding</keyword>
<evidence type="ECO:0000256" key="14">
    <source>
        <dbReference type="ARBA" id="ARBA00023136"/>
    </source>
</evidence>
<evidence type="ECO:0000256" key="10">
    <source>
        <dbReference type="ARBA" id="ARBA00022777"/>
    </source>
</evidence>
<dbReference type="PROSITE" id="PS50109">
    <property type="entry name" value="HIS_KIN"/>
    <property type="match status" value="1"/>
</dbReference>
<sequence>MNFKSVIWKLGLTIMILFLIVLLPFGFSTYRIFSGVYSTQVHENVNELSLNLSKTSEAPNENQATFYEYLSTITEKDIILVDKDGKVLSNNNLSAFKKGKNIPKELYLRLRESKHFERGYTDPKTKEYFFTVGRPILENGKFEGGILVFSSIDAIHRSLHNVRNWILITIIGSIFLALGYTLFVSKKLSSPLIKMEKATRAIARGNLETKVNITSKDEVGSLAQAINDLSIELNNYRKNRSEFLANISHELRTPTSYLKGYAQLLKRHQYKNKEELESYSSIIESEAERLAKLIQDLFELSKMEEGRLELYLQHVDLEEIIEQSIKKVMLKAREKNLDLSYNIQDELPLIFSDGSRIEQVLFNLLENAVNYTEKGSIYLSAWLEKDYICVLIQDTGVGIPEDELPFIFDRFHRVEKSRSRKMGGTGLGLSIVSEIIKLLQGNIEVQSKSQNGTSFLVRLPLDSTEEKSNDEI</sequence>
<dbReference type="Pfam" id="PF00672">
    <property type="entry name" value="HAMP"/>
    <property type="match status" value="1"/>
</dbReference>
<dbReference type="FunFam" id="3.30.565.10:FF:000023">
    <property type="entry name" value="PAS domain-containing sensor histidine kinase"/>
    <property type="match status" value="1"/>
</dbReference>
<evidence type="ECO:0000256" key="16">
    <source>
        <dbReference type="SAM" id="Phobius"/>
    </source>
</evidence>
<dbReference type="InterPro" id="IPR004358">
    <property type="entry name" value="Sig_transdc_His_kin-like_C"/>
</dbReference>
<dbReference type="EC" id="2.7.13.3" evidence="4"/>
<keyword evidence="13" id="KW-0902">Two-component regulatory system</keyword>
<proteinExistence type="predicted"/>
<dbReference type="GO" id="GO:0000155">
    <property type="term" value="F:phosphorelay sensor kinase activity"/>
    <property type="evidence" value="ECO:0007669"/>
    <property type="project" value="InterPro"/>
</dbReference>
<dbReference type="Gene3D" id="3.30.565.10">
    <property type="entry name" value="Histidine kinase-like ATPase, C-terminal domain"/>
    <property type="match status" value="1"/>
</dbReference>
<dbReference type="SMART" id="SM00388">
    <property type="entry name" value="HisKA"/>
    <property type="match status" value="1"/>
</dbReference>
<evidence type="ECO:0000256" key="6">
    <source>
        <dbReference type="ARBA" id="ARBA00022553"/>
    </source>
</evidence>
<dbReference type="InterPro" id="IPR005467">
    <property type="entry name" value="His_kinase_dom"/>
</dbReference>
<evidence type="ECO:0000256" key="5">
    <source>
        <dbReference type="ARBA" id="ARBA00022475"/>
    </source>
</evidence>
<evidence type="ECO:0000256" key="11">
    <source>
        <dbReference type="ARBA" id="ARBA00022840"/>
    </source>
</evidence>
<dbReference type="InterPro" id="IPR003660">
    <property type="entry name" value="HAMP_dom"/>
</dbReference>
<keyword evidence="11" id="KW-0067">ATP-binding</keyword>
<dbReference type="CDD" id="cd00082">
    <property type="entry name" value="HisKA"/>
    <property type="match status" value="1"/>
</dbReference>
<evidence type="ECO:0000256" key="3">
    <source>
        <dbReference type="ARBA" id="ARBA00004651"/>
    </source>
</evidence>
<dbReference type="EMBL" id="LNQP01000096">
    <property type="protein sequence ID" value="KSU86292.1"/>
    <property type="molecule type" value="Genomic_DNA"/>
</dbReference>
<feature type="transmembrane region" description="Helical" evidence="16">
    <location>
        <begin position="6"/>
        <end position="27"/>
    </location>
</feature>
<keyword evidence="5" id="KW-1003">Cell membrane</keyword>
<feature type="transmembrane region" description="Helical" evidence="16">
    <location>
        <begin position="165"/>
        <end position="183"/>
    </location>
</feature>
<gene>
    <name evidence="19" type="ORF">AS180_19475</name>
</gene>
<dbReference type="Proteomes" id="UP000053681">
    <property type="component" value="Unassembled WGS sequence"/>
</dbReference>
<name>A0A0V8JGV3_9BACI</name>
<comment type="caution">
    <text evidence="19">The sequence shown here is derived from an EMBL/GenBank/DDBJ whole genome shotgun (WGS) entry which is preliminary data.</text>
</comment>
<evidence type="ECO:0000256" key="15">
    <source>
        <dbReference type="SAM" id="Coils"/>
    </source>
</evidence>
<keyword evidence="6" id="KW-0597">Phosphoprotein</keyword>
<dbReference type="SUPFAM" id="SSF158472">
    <property type="entry name" value="HAMP domain-like"/>
    <property type="match status" value="1"/>
</dbReference>
<accession>A0A0V8JGV3</accession>
<evidence type="ECO:0000256" key="9">
    <source>
        <dbReference type="ARBA" id="ARBA00022741"/>
    </source>
</evidence>
<dbReference type="Pfam" id="PF02518">
    <property type="entry name" value="HATPase_c"/>
    <property type="match status" value="1"/>
</dbReference>
<dbReference type="PANTHER" id="PTHR45528">
    <property type="entry name" value="SENSOR HISTIDINE KINASE CPXA"/>
    <property type="match status" value="1"/>
</dbReference>
<feature type="domain" description="Histidine kinase" evidence="17">
    <location>
        <begin position="246"/>
        <end position="463"/>
    </location>
</feature>
<comment type="subcellular location">
    <subcellularLocation>
        <location evidence="3">Cell membrane</location>
        <topology evidence="3">Multi-pass membrane protein</topology>
    </subcellularLocation>
    <subcellularLocation>
        <location evidence="2">Membrane raft</location>
        <topology evidence="2">Multi-pass membrane protein</topology>
    </subcellularLocation>
</comment>
<comment type="catalytic activity">
    <reaction evidence="1">
        <text>ATP + protein L-histidine = ADP + protein N-phospho-L-histidine.</text>
        <dbReference type="EC" id="2.7.13.3"/>
    </reaction>
</comment>
<dbReference type="InterPro" id="IPR036097">
    <property type="entry name" value="HisK_dim/P_sf"/>
</dbReference>
<dbReference type="GO" id="GO:0005886">
    <property type="term" value="C:plasma membrane"/>
    <property type="evidence" value="ECO:0007669"/>
    <property type="project" value="UniProtKB-SubCell"/>
</dbReference>
<dbReference type="SUPFAM" id="SSF47384">
    <property type="entry name" value="Homodimeric domain of signal transducing histidine kinase"/>
    <property type="match status" value="1"/>
</dbReference>
<evidence type="ECO:0000313" key="19">
    <source>
        <dbReference type="EMBL" id="KSU86292.1"/>
    </source>
</evidence>
<keyword evidence="10" id="KW-0418">Kinase</keyword>
<dbReference type="InterPro" id="IPR036890">
    <property type="entry name" value="HATPase_C_sf"/>
</dbReference>
<reference evidence="19 20" key="1">
    <citation type="submission" date="2015-11" db="EMBL/GenBank/DDBJ databases">
        <title>Bacillus caseinolyticus sp nov.</title>
        <authorList>
            <person name="Dastager S.G."/>
            <person name="Mawlankar R."/>
        </authorList>
    </citation>
    <scope>NUCLEOTIDE SEQUENCE [LARGE SCALE GENOMIC DNA]</scope>
    <source>
        <strain evidence="19 20">SGD-V-76</strain>
    </source>
</reference>
<dbReference type="Gene3D" id="6.10.340.10">
    <property type="match status" value="1"/>
</dbReference>
<dbReference type="Gene3D" id="1.10.287.130">
    <property type="match status" value="1"/>
</dbReference>
<dbReference type="InterPro" id="IPR003594">
    <property type="entry name" value="HATPase_dom"/>
</dbReference>
<keyword evidence="8 16" id="KW-0812">Transmembrane</keyword>
<dbReference type="CDD" id="cd06225">
    <property type="entry name" value="HAMP"/>
    <property type="match status" value="1"/>
</dbReference>
<feature type="coiled-coil region" evidence="15">
    <location>
        <begin position="219"/>
        <end position="246"/>
    </location>
</feature>
<dbReference type="SMART" id="SM00387">
    <property type="entry name" value="HATPase_c"/>
    <property type="match status" value="1"/>
</dbReference>
<keyword evidence="14 16" id="KW-0472">Membrane</keyword>
<evidence type="ECO:0000313" key="20">
    <source>
        <dbReference type="Proteomes" id="UP000053681"/>
    </source>
</evidence>
<evidence type="ECO:0000256" key="13">
    <source>
        <dbReference type="ARBA" id="ARBA00023012"/>
    </source>
</evidence>
<dbReference type="InterPro" id="IPR003661">
    <property type="entry name" value="HisK_dim/P_dom"/>
</dbReference>
<dbReference type="RefSeq" id="WP_062687358.1">
    <property type="nucleotide sequence ID" value="NZ_KQ758710.1"/>
</dbReference>
<evidence type="ECO:0000256" key="2">
    <source>
        <dbReference type="ARBA" id="ARBA00004314"/>
    </source>
</evidence>
<evidence type="ECO:0000256" key="7">
    <source>
        <dbReference type="ARBA" id="ARBA00022679"/>
    </source>
</evidence>
<dbReference type="Pfam" id="PF00512">
    <property type="entry name" value="HisKA"/>
    <property type="match status" value="1"/>
</dbReference>
<dbReference type="FunFam" id="1.10.287.130:FF:000001">
    <property type="entry name" value="Two-component sensor histidine kinase"/>
    <property type="match status" value="1"/>
</dbReference>
<organism evidence="19 20">
    <name type="scientific">Priestia veravalensis</name>
    <dbReference type="NCBI Taxonomy" id="1414648"/>
    <lineage>
        <taxon>Bacteria</taxon>
        <taxon>Bacillati</taxon>
        <taxon>Bacillota</taxon>
        <taxon>Bacilli</taxon>
        <taxon>Bacillales</taxon>
        <taxon>Bacillaceae</taxon>
        <taxon>Priestia</taxon>
    </lineage>
</organism>
<dbReference type="PRINTS" id="PR00344">
    <property type="entry name" value="BCTRLSENSOR"/>
</dbReference>
<keyword evidence="15" id="KW-0175">Coiled coil</keyword>
<keyword evidence="20" id="KW-1185">Reference proteome</keyword>
<evidence type="ECO:0000259" key="17">
    <source>
        <dbReference type="PROSITE" id="PS50109"/>
    </source>
</evidence>
<keyword evidence="12 16" id="KW-1133">Transmembrane helix</keyword>
<dbReference type="SUPFAM" id="SSF55874">
    <property type="entry name" value="ATPase domain of HSP90 chaperone/DNA topoisomerase II/histidine kinase"/>
    <property type="match status" value="1"/>
</dbReference>
<dbReference type="AlphaFoldDB" id="A0A0V8JGV3"/>
<evidence type="ECO:0000256" key="8">
    <source>
        <dbReference type="ARBA" id="ARBA00022692"/>
    </source>
</evidence>
<keyword evidence="7" id="KW-0808">Transferase</keyword>
<dbReference type="PROSITE" id="PS50885">
    <property type="entry name" value="HAMP"/>
    <property type="match status" value="1"/>
</dbReference>
<protein>
    <recommendedName>
        <fullName evidence="4">histidine kinase</fullName>
        <ecNumber evidence="4">2.7.13.3</ecNumber>
    </recommendedName>
</protein>
<dbReference type="GO" id="GO:0045121">
    <property type="term" value="C:membrane raft"/>
    <property type="evidence" value="ECO:0007669"/>
    <property type="project" value="UniProtKB-SubCell"/>
</dbReference>